<feature type="domain" description="Secretion system C-terminal sorting" evidence="1">
    <location>
        <begin position="80"/>
        <end position="156"/>
    </location>
</feature>
<dbReference type="Gene3D" id="2.120.10.30">
    <property type="entry name" value="TolB, C-terminal domain"/>
    <property type="match status" value="1"/>
</dbReference>
<organism evidence="2">
    <name type="scientific">marine sediment metagenome</name>
    <dbReference type="NCBI Taxonomy" id="412755"/>
    <lineage>
        <taxon>unclassified sequences</taxon>
        <taxon>metagenomes</taxon>
        <taxon>ecological metagenomes</taxon>
    </lineage>
</organism>
<dbReference type="Pfam" id="PF18962">
    <property type="entry name" value="Por_Secre_tail"/>
    <property type="match status" value="1"/>
</dbReference>
<evidence type="ECO:0000259" key="1">
    <source>
        <dbReference type="Pfam" id="PF18962"/>
    </source>
</evidence>
<dbReference type="EMBL" id="BARU01035639">
    <property type="protein sequence ID" value="GAH82803.1"/>
    <property type="molecule type" value="Genomic_DNA"/>
</dbReference>
<dbReference type="NCBIfam" id="TIGR04183">
    <property type="entry name" value="Por_Secre_tail"/>
    <property type="match status" value="1"/>
</dbReference>
<proteinExistence type="predicted"/>
<dbReference type="InterPro" id="IPR011042">
    <property type="entry name" value="6-blade_b-propeller_TolB-like"/>
</dbReference>
<dbReference type="AlphaFoldDB" id="X1KL51"/>
<reference evidence="2" key="1">
    <citation type="journal article" date="2014" name="Front. Microbiol.">
        <title>High frequency of phylogenetically diverse reductive dehalogenase-homologous genes in deep subseafloor sedimentary metagenomes.</title>
        <authorList>
            <person name="Kawai M."/>
            <person name="Futagami T."/>
            <person name="Toyoda A."/>
            <person name="Takaki Y."/>
            <person name="Nishi S."/>
            <person name="Hori S."/>
            <person name="Arai W."/>
            <person name="Tsubouchi T."/>
            <person name="Morono Y."/>
            <person name="Uchiyama I."/>
            <person name="Ito T."/>
            <person name="Fujiyama A."/>
            <person name="Inagaki F."/>
            <person name="Takami H."/>
        </authorList>
    </citation>
    <scope>NUCLEOTIDE SEQUENCE</scope>
    <source>
        <strain evidence="2">Expedition CK06-06</strain>
    </source>
</reference>
<dbReference type="InterPro" id="IPR026444">
    <property type="entry name" value="Secre_tail"/>
</dbReference>
<protein>
    <recommendedName>
        <fullName evidence="1">Secretion system C-terminal sorting domain-containing protein</fullName>
    </recommendedName>
</protein>
<comment type="caution">
    <text evidence="2">The sequence shown here is derived from an EMBL/GenBank/DDBJ whole genome shotgun (WGS) entry which is preliminary data.</text>
</comment>
<accession>X1KL51</accession>
<feature type="non-terminal residue" evidence="2">
    <location>
        <position position="159"/>
    </location>
</feature>
<dbReference type="SUPFAM" id="SSF82171">
    <property type="entry name" value="DPP6 N-terminal domain-like"/>
    <property type="match status" value="1"/>
</dbReference>
<gene>
    <name evidence="2" type="ORF">S03H2_55753</name>
</gene>
<evidence type="ECO:0000313" key="2">
    <source>
        <dbReference type="EMBL" id="GAH82803.1"/>
    </source>
</evidence>
<name>X1KL51_9ZZZZ</name>
<sequence length="159" mass="17679">MRRVILFAGMLGLFLPLWAQEIPLTSDSYDHVASQWSPDGNWIVYDKWDATGYIQIYKVSSDAGIKEGEIGNNQAGTISVYPNLLTGKVPVKLSLSKKGYVEVSVYDVSGRLVYHNGPVQLDKGSHQVHLNKLQNGIYFLKVKLDGNSVGKEKLIILSR</sequence>